<feature type="domain" description="Glycosyltransferase 61 catalytic" evidence="10">
    <location>
        <begin position="291"/>
        <end position="375"/>
    </location>
</feature>
<evidence type="ECO:0000256" key="5">
    <source>
        <dbReference type="ARBA" id="ARBA00022692"/>
    </source>
</evidence>
<evidence type="ECO:0000256" key="9">
    <source>
        <dbReference type="SAM" id="Phobius"/>
    </source>
</evidence>
<keyword evidence="3" id="KW-0328">Glycosyltransferase</keyword>
<comment type="caution">
    <text evidence="11">The sequence shown here is derived from an EMBL/GenBank/DDBJ whole genome shotgun (WGS) entry which is preliminary data.</text>
</comment>
<evidence type="ECO:0000256" key="7">
    <source>
        <dbReference type="ARBA" id="ARBA00023136"/>
    </source>
</evidence>
<dbReference type="Proteomes" id="UP000317650">
    <property type="component" value="Chromosome 9"/>
</dbReference>
<evidence type="ECO:0000256" key="4">
    <source>
        <dbReference type="ARBA" id="ARBA00022679"/>
    </source>
</evidence>
<comment type="pathway">
    <text evidence="2">Glycan metabolism.</text>
</comment>
<name>A0A4S8IGZ7_MUSBA</name>
<dbReference type="Pfam" id="PF04577">
    <property type="entry name" value="Glyco_transf_61"/>
    <property type="match status" value="1"/>
</dbReference>
<dbReference type="GO" id="GO:0000139">
    <property type="term" value="C:Golgi membrane"/>
    <property type="evidence" value="ECO:0007669"/>
    <property type="project" value="UniProtKB-SubCell"/>
</dbReference>
<dbReference type="PANTHER" id="PTHR20961">
    <property type="entry name" value="GLYCOSYLTRANSFERASE"/>
    <property type="match status" value="1"/>
</dbReference>
<dbReference type="InterPro" id="IPR007657">
    <property type="entry name" value="Glycosyltransferase_61"/>
</dbReference>
<keyword evidence="6 9" id="KW-1133">Transmembrane helix</keyword>
<evidence type="ECO:0000256" key="8">
    <source>
        <dbReference type="ARBA" id="ARBA00023180"/>
    </source>
</evidence>
<feature type="transmembrane region" description="Helical" evidence="9">
    <location>
        <begin position="26"/>
        <end position="45"/>
    </location>
</feature>
<keyword evidence="8" id="KW-0325">Glycoprotein</keyword>
<keyword evidence="7 9" id="KW-0472">Membrane</keyword>
<evidence type="ECO:0000256" key="6">
    <source>
        <dbReference type="ARBA" id="ARBA00022989"/>
    </source>
</evidence>
<sequence length="569" mass="64895">MVPVNTKSSSTQRISSFPAHSTNRSVCFLAITFITLLLILFLLQIETLKSSLSSSSFSWPFFQLHMDESPCHDTTAELNRTRSILRDLVTFLPLKDVRVSENPRSGRTWFMSSMNDTFEALDDAQHLYFPSQASNGRLLCLSARDVSDGAKNSYALAWREALPRDATLLPGLTFISDTYYDHGNLWHGISAITPFVSWHQRKQCAAPDRWVLFHRGELRTRMGGWVQAVAEAAIGEVRIEDFREYGDGPSCFEQAVVFRYEGAMKKTRKRQVYDMMRCKARSRCGVTAEAVGSKAAVRMTLLLRPGSRSFKNESAVIRIFERECEKVDGCTVKVAWSNKMTFCDQVKLMSETDVVASPHGAQLANLFLMDRNSSIMEFYPRGWRERAGAGQYVFRWMADGAGMRHKGSWWDPQGEECESTDKTPCIPLYKNRQIGHDEVYFAGWAAKVLAEAKEHKLKEASYGGRSPEFLDSTPTVIERDRLREETNRNFLQMRHSSVCLLSLRENRQMYQESFMHVYGLKQIPEAPRANINKIHSMVSNISYMFLLRSTDQVTVSNFRTQKSTLGNII</sequence>
<proteinExistence type="predicted"/>
<comment type="subcellular location">
    <subcellularLocation>
        <location evidence="1">Golgi apparatus membrane</location>
        <topology evidence="1">Single-pass type II membrane protein</topology>
    </subcellularLocation>
</comment>
<dbReference type="GO" id="GO:0016763">
    <property type="term" value="F:pentosyltransferase activity"/>
    <property type="evidence" value="ECO:0007669"/>
    <property type="project" value="UniProtKB-ARBA"/>
</dbReference>
<dbReference type="PANTHER" id="PTHR20961:SF38">
    <property type="entry name" value="PROTEIN O-LINKED-MANNOSE BETA-1,4-N-ACETYLGLUCOSAMINYLTRANSFERASE 2"/>
    <property type="match status" value="1"/>
</dbReference>
<dbReference type="AlphaFoldDB" id="A0A4S8IGZ7"/>
<evidence type="ECO:0000256" key="2">
    <source>
        <dbReference type="ARBA" id="ARBA00004881"/>
    </source>
</evidence>
<organism evidence="11 12">
    <name type="scientific">Musa balbisiana</name>
    <name type="common">Banana</name>
    <dbReference type="NCBI Taxonomy" id="52838"/>
    <lineage>
        <taxon>Eukaryota</taxon>
        <taxon>Viridiplantae</taxon>
        <taxon>Streptophyta</taxon>
        <taxon>Embryophyta</taxon>
        <taxon>Tracheophyta</taxon>
        <taxon>Spermatophyta</taxon>
        <taxon>Magnoliopsida</taxon>
        <taxon>Liliopsida</taxon>
        <taxon>Zingiberales</taxon>
        <taxon>Musaceae</taxon>
        <taxon>Musa</taxon>
    </lineage>
</organism>
<keyword evidence="12" id="KW-1185">Reference proteome</keyword>
<evidence type="ECO:0000313" key="11">
    <source>
        <dbReference type="EMBL" id="THU47269.1"/>
    </source>
</evidence>
<evidence type="ECO:0000313" key="12">
    <source>
        <dbReference type="Proteomes" id="UP000317650"/>
    </source>
</evidence>
<keyword evidence="5 9" id="KW-0812">Transmembrane</keyword>
<reference evidence="11 12" key="1">
    <citation type="journal article" date="2019" name="Nat. Plants">
        <title>Genome sequencing of Musa balbisiana reveals subgenome evolution and function divergence in polyploid bananas.</title>
        <authorList>
            <person name="Yao X."/>
        </authorList>
    </citation>
    <scope>NUCLEOTIDE SEQUENCE [LARGE SCALE GENOMIC DNA]</scope>
    <source>
        <strain evidence="12">cv. DH-PKW</strain>
        <tissue evidence="11">Leaves</tissue>
    </source>
</reference>
<keyword evidence="4" id="KW-0808">Transferase</keyword>
<evidence type="ECO:0000259" key="10">
    <source>
        <dbReference type="Pfam" id="PF04577"/>
    </source>
</evidence>
<evidence type="ECO:0000256" key="1">
    <source>
        <dbReference type="ARBA" id="ARBA00004323"/>
    </source>
</evidence>
<dbReference type="EMBL" id="PYDT01000010">
    <property type="protein sequence ID" value="THU47269.1"/>
    <property type="molecule type" value="Genomic_DNA"/>
</dbReference>
<protein>
    <recommendedName>
        <fullName evidence="10">Glycosyltransferase 61 catalytic domain-containing protein</fullName>
    </recommendedName>
</protein>
<gene>
    <name evidence="11" type="ORF">C4D60_Mb09t13720</name>
</gene>
<dbReference type="InterPro" id="IPR049625">
    <property type="entry name" value="Glyco_transf_61_cat"/>
</dbReference>
<evidence type="ECO:0000256" key="3">
    <source>
        <dbReference type="ARBA" id="ARBA00022676"/>
    </source>
</evidence>
<accession>A0A4S8IGZ7</accession>